<name>A0AAD7GXH7_MYCRO</name>
<sequence>MSRIPQPSRGTPRKAAASPANPPTSRMRTKSTVARATTPSKASRKAYADTDSFLDKPNFAPEEPSSKPLSIKEAIALKRAAAKKAQTSSALSPLDDFSGLEDAIPNAPPPEDDDPLGRPPLRETIERAKSTGSINLSTRSLQCIPSALFDLHLGITPEPLKSALNEPPLPPAPETGRRKPAAPAWFEIHDLEVLKAWGNEIVEIQPEISLFGSLKSIDLHRNRIVSLPDQFADLAVLTTLDLSHNALSSLPKELFSLPALSNLNVADNALISLPFTAPFSSAKPRAAATASRSLFAPEITRASAPLPKLVVFNASNNKLVAGAIDLDLPKSLVTLDLSGNPLEAEGHAASSKLFKALGTLQKLKVLRCEKTNVSDRTFQGISLSSDTFPSISVLDFGSTKITENGASYALKGLTQELTFEVTSEDPPSGTARVIVGKRIVREAWELEAERRSKSRTGKAVDAGMEWENAPPTSRATQQKSRMQAPAVKAPVEKEAWEIEAEQGLLTEGGKRRARAAAAAAAGSGVGIGAPPRQPSPSKMSSLADPQYYTSRTETLTLPASTAPPKASGHARAFSLAATSLVKFPPTRANDVTLPTATMPLALIAAQPFSQTLKILVLTNRRMDRSFTLPPLPAIEPLLPRLEDLSLEGCNLGDSISISTASPEETILVVPSQTRPTLPLLTELFPSLRNLNMAYNALTSAALTTPVLSGLILSSAAADSAPAAAGADRKGLKQLHLRGNRITDLEGFQDIALLFKGNREVPGWGLEELDLRDNEIGKLPSELGLLPLDVFLVDGNVFRIPARRVWEREGTKGLLSWLRGRIE</sequence>
<dbReference type="PANTHER" id="PTHR24366:SF96">
    <property type="entry name" value="LEUCINE RICH REPEAT CONTAINING 53"/>
    <property type="match status" value="1"/>
</dbReference>
<dbReference type="EMBL" id="JARKIE010000005">
    <property type="protein sequence ID" value="KAJ7707302.1"/>
    <property type="molecule type" value="Genomic_DNA"/>
</dbReference>
<dbReference type="Proteomes" id="UP001221757">
    <property type="component" value="Unassembled WGS sequence"/>
</dbReference>
<reference evidence="4" key="1">
    <citation type="submission" date="2023-03" db="EMBL/GenBank/DDBJ databases">
        <title>Massive genome expansion in bonnet fungi (Mycena s.s.) driven by repeated elements and novel gene families across ecological guilds.</title>
        <authorList>
            <consortium name="Lawrence Berkeley National Laboratory"/>
            <person name="Harder C.B."/>
            <person name="Miyauchi S."/>
            <person name="Viragh M."/>
            <person name="Kuo A."/>
            <person name="Thoen E."/>
            <person name="Andreopoulos B."/>
            <person name="Lu D."/>
            <person name="Skrede I."/>
            <person name="Drula E."/>
            <person name="Henrissat B."/>
            <person name="Morin E."/>
            <person name="Kohler A."/>
            <person name="Barry K."/>
            <person name="LaButti K."/>
            <person name="Morin E."/>
            <person name="Salamov A."/>
            <person name="Lipzen A."/>
            <person name="Mereny Z."/>
            <person name="Hegedus B."/>
            <person name="Baldrian P."/>
            <person name="Stursova M."/>
            <person name="Weitz H."/>
            <person name="Taylor A."/>
            <person name="Grigoriev I.V."/>
            <person name="Nagy L.G."/>
            <person name="Martin F."/>
            <person name="Kauserud H."/>
        </authorList>
    </citation>
    <scope>NUCLEOTIDE SEQUENCE</scope>
    <source>
        <strain evidence="4">CBHHK067</strain>
    </source>
</reference>
<dbReference type="PROSITE" id="PS51450">
    <property type="entry name" value="LRR"/>
    <property type="match status" value="3"/>
</dbReference>
<dbReference type="InterPro" id="IPR032675">
    <property type="entry name" value="LRR_dom_sf"/>
</dbReference>
<keyword evidence="2" id="KW-0677">Repeat</keyword>
<keyword evidence="5" id="KW-1185">Reference proteome</keyword>
<comment type="caution">
    <text evidence="4">The sequence shown here is derived from an EMBL/GenBank/DDBJ whole genome shotgun (WGS) entry which is preliminary data.</text>
</comment>
<feature type="region of interest" description="Disordered" evidence="3">
    <location>
        <begin position="450"/>
        <end position="490"/>
    </location>
</feature>
<accession>A0AAD7GXH7</accession>
<dbReference type="SUPFAM" id="SSF52058">
    <property type="entry name" value="L domain-like"/>
    <property type="match status" value="1"/>
</dbReference>
<dbReference type="InterPro" id="IPR003591">
    <property type="entry name" value="Leu-rich_rpt_typical-subtyp"/>
</dbReference>
<feature type="region of interest" description="Disordered" evidence="3">
    <location>
        <begin position="520"/>
        <end position="543"/>
    </location>
</feature>
<evidence type="ECO:0000313" key="5">
    <source>
        <dbReference type="Proteomes" id="UP001221757"/>
    </source>
</evidence>
<dbReference type="Gene3D" id="3.80.10.10">
    <property type="entry name" value="Ribonuclease Inhibitor"/>
    <property type="match status" value="3"/>
</dbReference>
<organism evidence="4 5">
    <name type="scientific">Mycena rosella</name>
    <name type="common">Pink bonnet</name>
    <name type="synonym">Agaricus rosellus</name>
    <dbReference type="NCBI Taxonomy" id="1033263"/>
    <lineage>
        <taxon>Eukaryota</taxon>
        <taxon>Fungi</taxon>
        <taxon>Dikarya</taxon>
        <taxon>Basidiomycota</taxon>
        <taxon>Agaricomycotina</taxon>
        <taxon>Agaricomycetes</taxon>
        <taxon>Agaricomycetidae</taxon>
        <taxon>Agaricales</taxon>
        <taxon>Marasmiineae</taxon>
        <taxon>Mycenaceae</taxon>
        <taxon>Mycena</taxon>
    </lineage>
</organism>
<evidence type="ECO:0000256" key="3">
    <source>
        <dbReference type="SAM" id="MobiDB-lite"/>
    </source>
</evidence>
<dbReference type="AlphaFoldDB" id="A0AAD7GXH7"/>
<dbReference type="Pfam" id="PF00560">
    <property type="entry name" value="LRR_1"/>
    <property type="match status" value="1"/>
</dbReference>
<dbReference type="PANTHER" id="PTHR24366">
    <property type="entry name" value="IG(IMMUNOGLOBULIN) AND LRR(LEUCINE RICH REPEAT) DOMAINS"/>
    <property type="match status" value="1"/>
</dbReference>
<dbReference type="SMART" id="SM00369">
    <property type="entry name" value="LRR_TYP"/>
    <property type="match status" value="5"/>
</dbReference>
<evidence type="ECO:0000256" key="1">
    <source>
        <dbReference type="ARBA" id="ARBA00022614"/>
    </source>
</evidence>
<evidence type="ECO:0000256" key="2">
    <source>
        <dbReference type="ARBA" id="ARBA00022737"/>
    </source>
</evidence>
<dbReference type="Pfam" id="PF13855">
    <property type="entry name" value="LRR_8"/>
    <property type="match status" value="1"/>
</dbReference>
<proteinExistence type="predicted"/>
<keyword evidence="1" id="KW-0433">Leucine-rich repeat</keyword>
<evidence type="ECO:0008006" key="6">
    <source>
        <dbReference type="Google" id="ProtNLM"/>
    </source>
</evidence>
<protein>
    <recommendedName>
        <fullName evidence="6">Leucine-rich repeat-containing protein 40</fullName>
    </recommendedName>
</protein>
<feature type="compositionally biased region" description="Polar residues" evidence="3">
    <location>
        <begin position="23"/>
        <end position="41"/>
    </location>
</feature>
<evidence type="ECO:0000313" key="4">
    <source>
        <dbReference type="EMBL" id="KAJ7707302.1"/>
    </source>
</evidence>
<feature type="compositionally biased region" description="Polar residues" evidence="3">
    <location>
        <begin position="470"/>
        <end position="481"/>
    </location>
</feature>
<dbReference type="Pfam" id="PF13516">
    <property type="entry name" value="LRR_6"/>
    <property type="match status" value="1"/>
</dbReference>
<feature type="region of interest" description="Disordered" evidence="3">
    <location>
        <begin position="82"/>
        <end position="121"/>
    </location>
</feature>
<dbReference type="InterPro" id="IPR001611">
    <property type="entry name" value="Leu-rich_rpt"/>
</dbReference>
<gene>
    <name evidence="4" type="ORF">B0H17DRAFT_1032343</name>
</gene>
<feature type="region of interest" description="Disordered" evidence="3">
    <location>
        <begin position="1"/>
        <end position="69"/>
    </location>
</feature>